<organism evidence="1 2">
    <name type="scientific">Alkalihalophilus lindianensis</name>
    <dbReference type="NCBI Taxonomy" id="1630542"/>
    <lineage>
        <taxon>Bacteria</taxon>
        <taxon>Bacillati</taxon>
        <taxon>Bacillota</taxon>
        <taxon>Bacilli</taxon>
        <taxon>Bacillales</taxon>
        <taxon>Bacillaceae</taxon>
        <taxon>Alkalihalophilus</taxon>
    </lineage>
</organism>
<dbReference type="InterPro" id="IPR036661">
    <property type="entry name" value="Luciferase-like_sf"/>
</dbReference>
<dbReference type="EMBL" id="JAWJBA010000943">
    <property type="protein sequence ID" value="MDV2687591.1"/>
    <property type="molecule type" value="Genomic_DNA"/>
</dbReference>
<dbReference type="Gene3D" id="3.20.20.30">
    <property type="entry name" value="Luciferase-like domain"/>
    <property type="match status" value="1"/>
</dbReference>
<comment type="caution">
    <text evidence="1">The sequence shown here is derived from an EMBL/GenBank/DDBJ whole genome shotgun (WGS) entry which is preliminary data.</text>
</comment>
<name>A0ABU3XI87_9BACI</name>
<dbReference type="SUPFAM" id="SSF51679">
    <property type="entry name" value="Bacterial luciferase-like"/>
    <property type="match status" value="1"/>
</dbReference>
<protein>
    <submittedName>
        <fullName evidence="1">Uncharacterized protein</fullName>
    </submittedName>
</protein>
<keyword evidence="2" id="KW-1185">Reference proteome</keyword>
<sequence>MGIKRVVEYCDGWIPIGLAVRDMPAAIKELHTQAKAKGRDPQTIEVSLFWAPPDADGIRR</sequence>
<dbReference type="Proteomes" id="UP001287282">
    <property type="component" value="Unassembled WGS sequence"/>
</dbReference>
<evidence type="ECO:0000313" key="1">
    <source>
        <dbReference type="EMBL" id="MDV2687591.1"/>
    </source>
</evidence>
<gene>
    <name evidence="1" type="ORF">RYX56_24895</name>
</gene>
<proteinExistence type="predicted"/>
<dbReference type="RefSeq" id="WP_317124460.1">
    <property type="nucleotide sequence ID" value="NZ_JAWJBA010000943.1"/>
</dbReference>
<feature type="non-terminal residue" evidence="1">
    <location>
        <position position="60"/>
    </location>
</feature>
<accession>A0ABU3XI87</accession>
<reference evidence="1 2" key="1">
    <citation type="submission" date="2023-10" db="EMBL/GenBank/DDBJ databases">
        <title>Screening of Alkalihalobacillus lindianensis BZ-TG-R113 and Its Alleviation of Salt Stress on Rapeseed Growth.</title>
        <authorList>
            <person name="Zhao B."/>
            <person name="Guo T."/>
        </authorList>
    </citation>
    <scope>NUCLEOTIDE SEQUENCE [LARGE SCALE GENOMIC DNA]</scope>
    <source>
        <strain evidence="1 2">BZ-TG-R113</strain>
    </source>
</reference>
<evidence type="ECO:0000313" key="2">
    <source>
        <dbReference type="Proteomes" id="UP001287282"/>
    </source>
</evidence>